<evidence type="ECO:0000256" key="7">
    <source>
        <dbReference type="ARBA" id="ARBA00022989"/>
    </source>
</evidence>
<feature type="transmembrane region" description="Helical" evidence="9">
    <location>
        <begin position="6"/>
        <end position="25"/>
    </location>
</feature>
<accession>G4QJW7</accession>
<evidence type="ECO:0000256" key="4">
    <source>
        <dbReference type="ARBA" id="ARBA00022475"/>
    </source>
</evidence>
<proteinExistence type="inferred from homology"/>
<gene>
    <name evidence="10" type="primary">cobD</name>
    <name evidence="10" type="ordered locus">GNIT_0871</name>
</gene>
<dbReference type="Pfam" id="PF03186">
    <property type="entry name" value="CobD_Cbib"/>
    <property type="match status" value="1"/>
</dbReference>
<dbReference type="GO" id="GO:0005886">
    <property type="term" value="C:plasma membrane"/>
    <property type="evidence" value="ECO:0007669"/>
    <property type="project" value="UniProtKB-SubCell"/>
</dbReference>
<dbReference type="Proteomes" id="UP000009282">
    <property type="component" value="Chromosome"/>
</dbReference>
<keyword evidence="5" id="KW-0169">Cobalamin biosynthesis</keyword>
<evidence type="ECO:0000256" key="3">
    <source>
        <dbReference type="ARBA" id="ARBA00006263"/>
    </source>
</evidence>
<dbReference type="EMBL" id="CP003060">
    <property type="protein sequence ID" value="AEP29009.1"/>
    <property type="molecule type" value="Genomic_DNA"/>
</dbReference>
<comment type="similarity">
    <text evidence="3">Belongs to the CobD/CbiB family.</text>
</comment>
<keyword evidence="6 9" id="KW-0812">Transmembrane</keyword>
<feature type="transmembrane region" description="Helical" evidence="9">
    <location>
        <begin position="310"/>
        <end position="329"/>
    </location>
</feature>
<keyword evidence="11" id="KW-1185">Reference proteome</keyword>
<feature type="transmembrane region" description="Helical" evidence="9">
    <location>
        <begin position="103"/>
        <end position="122"/>
    </location>
</feature>
<dbReference type="AlphaFoldDB" id="G4QJW7"/>
<name>G4QJW7_GLANF</name>
<dbReference type="PANTHER" id="PTHR34308:SF1">
    <property type="entry name" value="COBALAMIN BIOSYNTHESIS PROTEIN CBIB"/>
    <property type="match status" value="1"/>
</dbReference>
<sequence>MESLISFITTPAILPWFILCAVVLFERFWHLPTRVDPLAFVRLLGLRMAQRVCPDRNLTSTSQPKTMQSRISGSLAPFMIVAPNLIILVIFREFVYYPELFDAIILYVCIQFSSNIHQFQHIRRALLASKKKLAKDLLSPMVLRETAMLSEVGVSKAAVESLILRFHYQALVCYFLFIVFGPFTLLTYRLCYELHLVWNPKIDAYREFGKPMEKLVMIFQWLPIRLNALISVILSRGFKAIVYLRTQKLAKRATEPHGAILLRASHFALDVNLSGAVFYNDRKVRRTKYIGRGEPNAAFMPNTIALINRVLVVNLLLLLLTCLIINTIYSTI</sequence>
<evidence type="ECO:0000313" key="11">
    <source>
        <dbReference type="Proteomes" id="UP000009282"/>
    </source>
</evidence>
<keyword evidence="7 9" id="KW-1133">Transmembrane helix</keyword>
<dbReference type="UniPathway" id="UPA00148"/>
<comment type="pathway">
    <text evidence="2">Cofactor biosynthesis; adenosylcobalamin biosynthesis.</text>
</comment>
<evidence type="ECO:0000256" key="9">
    <source>
        <dbReference type="SAM" id="Phobius"/>
    </source>
</evidence>
<feature type="transmembrane region" description="Helical" evidence="9">
    <location>
        <begin position="218"/>
        <end position="238"/>
    </location>
</feature>
<keyword evidence="4" id="KW-1003">Cell membrane</keyword>
<dbReference type="OrthoDB" id="5586491at2"/>
<evidence type="ECO:0000256" key="5">
    <source>
        <dbReference type="ARBA" id="ARBA00022573"/>
    </source>
</evidence>
<comment type="subcellular location">
    <subcellularLocation>
        <location evidence="1">Cell membrane</location>
        <topology evidence="1">Multi-pass membrane protein</topology>
    </subcellularLocation>
</comment>
<dbReference type="GO" id="GO:0048472">
    <property type="term" value="F:threonine-phosphate decarboxylase activity"/>
    <property type="evidence" value="ECO:0007669"/>
    <property type="project" value="InterPro"/>
</dbReference>
<dbReference type="eggNOG" id="COG1270">
    <property type="taxonomic scope" value="Bacteria"/>
</dbReference>
<feature type="transmembrane region" description="Helical" evidence="9">
    <location>
        <begin position="171"/>
        <end position="190"/>
    </location>
</feature>
<organism evidence="10 11">
    <name type="scientific">Glaciecola nitratireducens (strain JCM 12485 / KCTC 12276 / FR1064)</name>
    <dbReference type="NCBI Taxonomy" id="1085623"/>
    <lineage>
        <taxon>Bacteria</taxon>
        <taxon>Pseudomonadati</taxon>
        <taxon>Pseudomonadota</taxon>
        <taxon>Gammaproteobacteria</taxon>
        <taxon>Alteromonadales</taxon>
        <taxon>Alteromonadaceae</taxon>
        <taxon>Brumicola</taxon>
    </lineage>
</organism>
<dbReference type="STRING" id="1085623.GNIT_0871"/>
<evidence type="ECO:0000256" key="6">
    <source>
        <dbReference type="ARBA" id="ARBA00022692"/>
    </source>
</evidence>
<evidence type="ECO:0000256" key="2">
    <source>
        <dbReference type="ARBA" id="ARBA00004953"/>
    </source>
</evidence>
<dbReference type="HOGENOM" id="CLU_072289_0_0_6"/>
<evidence type="ECO:0000313" key="10">
    <source>
        <dbReference type="EMBL" id="AEP29009.1"/>
    </source>
</evidence>
<protein>
    <submittedName>
        <fullName evidence="10">Cobalamin biosynthesis protein CbiB</fullName>
    </submittedName>
</protein>
<dbReference type="InterPro" id="IPR004485">
    <property type="entry name" value="Cobalamin_biosynth_CobD/CbiB"/>
</dbReference>
<dbReference type="GO" id="GO:0009236">
    <property type="term" value="P:cobalamin biosynthetic process"/>
    <property type="evidence" value="ECO:0007669"/>
    <property type="project" value="UniProtKB-UniPathway"/>
</dbReference>
<dbReference type="PANTHER" id="PTHR34308">
    <property type="entry name" value="COBALAMIN BIOSYNTHESIS PROTEIN CBIB"/>
    <property type="match status" value="1"/>
</dbReference>
<evidence type="ECO:0000256" key="1">
    <source>
        <dbReference type="ARBA" id="ARBA00004651"/>
    </source>
</evidence>
<keyword evidence="8 9" id="KW-0472">Membrane</keyword>
<feature type="transmembrane region" description="Helical" evidence="9">
    <location>
        <begin position="71"/>
        <end position="91"/>
    </location>
</feature>
<evidence type="ECO:0000256" key="8">
    <source>
        <dbReference type="ARBA" id="ARBA00023136"/>
    </source>
</evidence>
<dbReference type="RefSeq" id="WP_014107884.1">
    <property type="nucleotide sequence ID" value="NC_016041.1"/>
</dbReference>
<dbReference type="KEGG" id="gni:GNIT_0871"/>
<reference evidence="10 11" key="1">
    <citation type="journal article" date="2011" name="J. Bacteriol.">
        <title>Complete genome sequence of seawater bacterium Glaciecola nitratireducens FR1064T.</title>
        <authorList>
            <person name="Bian F."/>
            <person name="Qin Q.L."/>
            <person name="Xie B.B."/>
            <person name="Shu Y.L."/>
            <person name="Zhang X.Y."/>
            <person name="Yu Y."/>
            <person name="Chen B."/>
            <person name="Chen X.L."/>
            <person name="Zhou B.C."/>
            <person name="Zhang Y.Z."/>
        </authorList>
    </citation>
    <scope>NUCLEOTIDE SEQUENCE [LARGE SCALE GENOMIC DNA]</scope>
    <source>
        <strain evidence="11">JCM 12485 / KCTC 12276 / FR1064</strain>
    </source>
</reference>